<dbReference type="Proteomes" id="UP000283619">
    <property type="component" value="Unassembled WGS sequence"/>
</dbReference>
<reference evidence="2 3" key="1">
    <citation type="submission" date="2016-10" db="EMBL/GenBank/DDBJ databases">
        <title>Comparative genome analysis of multiple Pseudomonas spp. focuses on biocontrol and plant growth promoting traits.</title>
        <authorList>
            <person name="Tao X.-Y."/>
            <person name="Taylor C.G."/>
        </authorList>
    </citation>
    <scope>NUCLEOTIDE SEQUENCE [LARGE SCALE GENOMIC DNA]</scope>
    <source>
        <strain evidence="2 3">36G2</strain>
    </source>
</reference>
<feature type="signal peptide" evidence="1">
    <location>
        <begin position="1"/>
        <end position="19"/>
    </location>
</feature>
<feature type="chain" id="PRO_5019103090" description="Lipoprotein" evidence="1">
    <location>
        <begin position="20"/>
        <end position="176"/>
    </location>
</feature>
<proteinExistence type="predicted"/>
<sequence>MIRLFILLTMLLCSSCAKRPILPDTEIEFISVATGGDSLSWNVRFSSKTDLLNFFKDATGETQLGETLFCSLDKELEFENFDKLTNYFVGNLVEVDADKSGLDHIYTSRLSAVRKEDEGVSNVFMSAEELLALLNERNAVSCRVFTSAYSFGGYYSKSMLIPAADLVHVIEQQRVQ</sequence>
<dbReference type="RefSeq" id="WP_123595157.1">
    <property type="nucleotide sequence ID" value="NZ_MOBZ01000021.1"/>
</dbReference>
<protein>
    <recommendedName>
        <fullName evidence="4">Lipoprotein</fullName>
    </recommendedName>
</protein>
<evidence type="ECO:0000256" key="1">
    <source>
        <dbReference type="SAM" id="SignalP"/>
    </source>
</evidence>
<evidence type="ECO:0000313" key="3">
    <source>
        <dbReference type="Proteomes" id="UP000283619"/>
    </source>
</evidence>
<accession>A0A423NYN9</accession>
<keyword evidence="1" id="KW-0732">Signal</keyword>
<evidence type="ECO:0008006" key="4">
    <source>
        <dbReference type="Google" id="ProtNLM"/>
    </source>
</evidence>
<gene>
    <name evidence="2" type="ORF">BK673_24875</name>
</gene>
<comment type="caution">
    <text evidence="2">The sequence shown here is derived from an EMBL/GenBank/DDBJ whole genome shotgun (WGS) entry which is preliminary data.</text>
</comment>
<organism evidence="2 3">
    <name type="scientific">Pseudomonas fluorescens</name>
    <dbReference type="NCBI Taxonomy" id="294"/>
    <lineage>
        <taxon>Bacteria</taxon>
        <taxon>Pseudomonadati</taxon>
        <taxon>Pseudomonadota</taxon>
        <taxon>Gammaproteobacteria</taxon>
        <taxon>Pseudomonadales</taxon>
        <taxon>Pseudomonadaceae</taxon>
        <taxon>Pseudomonas</taxon>
    </lineage>
</organism>
<dbReference type="EMBL" id="MOBZ01000021">
    <property type="protein sequence ID" value="ROO03438.1"/>
    <property type="molecule type" value="Genomic_DNA"/>
</dbReference>
<name>A0A423NYN9_PSEFL</name>
<dbReference type="AlphaFoldDB" id="A0A423NYN9"/>
<evidence type="ECO:0000313" key="2">
    <source>
        <dbReference type="EMBL" id="ROO03438.1"/>
    </source>
</evidence>